<dbReference type="PANTHER" id="PTHR44269">
    <property type="entry name" value="DEHYDROGENASE/REDUCTASE SDR FAMILY MEMBER 7-RELATED"/>
    <property type="match status" value="1"/>
</dbReference>
<evidence type="ECO:0000313" key="4">
    <source>
        <dbReference type="WBParaSite" id="ACOC_0001224301-mRNA-1"/>
    </source>
</evidence>
<reference evidence="2 3" key="2">
    <citation type="submission" date="2018-11" db="EMBL/GenBank/DDBJ databases">
        <authorList>
            <consortium name="Pathogen Informatics"/>
        </authorList>
    </citation>
    <scope>NUCLEOTIDE SEQUENCE [LARGE SCALE GENOMIC DNA]</scope>
    <source>
        <strain evidence="2 3">Costa Rica</strain>
    </source>
</reference>
<evidence type="ECO:0000313" key="2">
    <source>
        <dbReference type="EMBL" id="VDM63829.1"/>
    </source>
</evidence>
<keyword evidence="1" id="KW-0732">Signal</keyword>
<dbReference type="AlphaFoldDB" id="A0A0R3Q036"/>
<keyword evidence="3" id="KW-1185">Reference proteome</keyword>
<dbReference type="Gene3D" id="3.40.50.720">
    <property type="entry name" value="NAD(P)-binding Rossmann-like Domain"/>
    <property type="match status" value="1"/>
</dbReference>
<organism evidence="4">
    <name type="scientific">Angiostrongylus costaricensis</name>
    <name type="common">Nematode worm</name>
    <dbReference type="NCBI Taxonomy" id="334426"/>
    <lineage>
        <taxon>Eukaryota</taxon>
        <taxon>Metazoa</taxon>
        <taxon>Ecdysozoa</taxon>
        <taxon>Nematoda</taxon>
        <taxon>Chromadorea</taxon>
        <taxon>Rhabditida</taxon>
        <taxon>Rhabditina</taxon>
        <taxon>Rhabditomorpha</taxon>
        <taxon>Strongyloidea</taxon>
        <taxon>Metastrongylidae</taxon>
        <taxon>Angiostrongylus</taxon>
    </lineage>
</organism>
<proteinExistence type="predicted"/>
<dbReference type="OrthoDB" id="47007at2759"/>
<dbReference type="PANTHER" id="PTHR44269:SF2">
    <property type="entry name" value="DEHYDROGENASE_REDUCTASE SDR FAMILY MEMBER 7"/>
    <property type="match status" value="1"/>
</dbReference>
<dbReference type="InterPro" id="IPR002347">
    <property type="entry name" value="SDR_fam"/>
</dbReference>
<dbReference type="OMA" id="YQINAVA"/>
<feature type="chain" id="PRO_5043130409" evidence="1">
    <location>
        <begin position="21"/>
        <end position="198"/>
    </location>
</feature>
<dbReference type="WBParaSite" id="ACOC_0001224301-mRNA-1">
    <property type="protein sequence ID" value="ACOC_0001224301-mRNA-1"/>
    <property type="gene ID" value="ACOC_0001224301"/>
</dbReference>
<evidence type="ECO:0000256" key="1">
    <source>
        <dbReference type="SAM" id="SignalP"/>
    </source>
</evidence>
<dbReference type="STRING" id="334426.A0A0R3Q036"/>
<sequence>MFFVFLILLMILVVTFFVNGESTFNLWFWSKFGSDEERYFLDKTVWVIGCSSGIGAEIVLRLAQLDCNVILSARRKEELDALKESKIVYTIISRISIGRDKLPGAEEVLQKSKHFLRKGNFFTANVDVIILCCGQSQRAEWTTVDPKVDDACFQVNALGPTVLAREYLKTLKTDENGWNDSFIELAFIYDLGFTDSVE</sequence>
<evidence type="ECO:0000313" key="3">
    <source>
        <dbReference type="Proteomes" id="UP000267027"/>
    </source>
</evidence>
<gene>
    <name evidence="2" type="ORF">ACOC_LOCUS12244</name>
</gene>
<dbReference type="InterPro" id="IPR053011">
    <property type="entry name" value="SDR_family_member_7"/>
</dbReference>
<reference evidence="4" key="1">
    <citation type="submission" date="2017-02" db="UniProtKB">
        <authorList>
            <consortium name="WormBaseParasite"/>
        </authorList>
    </citation>
    <scope>IDENTIFICATION</scope>
</reference>
<dbReference type="Pfam" id="PF00106">
    <property type="entry name" value="adh_short"/>
    <property type="match status" value="1"/>
</dbReference>
<protein>
    <submittedName>
        <fullName evidence="2 4">Uncharacterized protein</fullName>
    </submittedName>
</protein>
<feature type="signal peptide" evidence="1">
    <location>
        <begin position="1"/>
        <end position="20"/>
    </location>
</feature>
<name>A0A0R3Q036_ANGCS</name>
<dbReference type="InterPro" id="IPR036291">
    <property type="entry name" value="NAD(P)-bd_dom_sf"/>
</dbReference>
<dbReference type="Proteomes" id="UP000267027">
    <property type="component" value="Unassembled WGS sequence"/>
</dbReference>
<accession>A0A0R3Q036</accession>
<dbReference type="SUPFAM" id="SSF51735">
    <property type="entry name" value="NAD(P)-binding Rossmann-fold domains"/>
    <property type="match status" value="1"/>
</dbReference>
<dbReference type="EMBL" id="UYYA01004951">
    <property type="protein sequence ID" value="VDM63829.1"/>
    <property type="molecule type" value="Genomic_DNA"/>
</dbReference>